<dbReference type="STRING" id="401562.NS365_02690"/>
<dbReference type="PANTHER" id="PTHR43333">
    <property type="entry name" value="2-HACID_DH_C DOMAIN-CONTAINING PROTEIN"/>
    <property type="match status" value="1"/>
</dbReference>
<dbReference type="AlphaFoldDB" id="A0A175R7N5"/>
<dbReference type="GO" id="GO:0051287">
    <property type="term" value="F:NAD binding"/>
    <property type="evidence" value="ECO:0007669"/>
    <property type="project" value="InterPro"/>
</dbReference>
<dbReference type="Pfam" id="PF02826">
    <property type="entry name" value="2-Hacid_dh_C"/>
    <property type="match status" value="1"/>
</dbReference>
<dbReference type="Proteomes" id="UP000078272">
    <property type="component" value="Unassembled WGS sequence"/>
</dbReference>
<dbReference type="CDD" id="cd12164">
    <property type="entry name" value="GDH_like_2"/>
    <property type="match status" value="1"/>
</dbReference>
<evidence type="ECO:0000313" key="5">
    <source>
        <dbReference type="Proteomes" id="UP000078272"/>
    </source>
</evidence>
<dbReference type="SUPFAM" id="SSF52283">
    <property type="entry name" value="Formate/glycerate dehydrogenase catalytic domain-like"/>
    <property type="match status" value="1"/>
</dbReference>
<dbReference type="GO" id="GO:0016491">
    <property type="term" value="F:oxidoreductase activity"/>
    <property type="evidence" value="ECO:0007669"/>
    <property type="project" value="UniProtKB-KW"/>
</dbReference>
<evidence type="ECO:0000313" key="4">
    <source>
        <dbReference type="EMBL" id="KTQ91234.1"/>
    </source>
</evidence>
<sequence>MSAAPVFLCNSTAERATVFREAFARALPEIGFEQDAAAASADDVRYLLTWTIPQGLERFRNLEVVFSVGAGVDQFDTGRLPDHVQVVRMVEDGIIRMMQEYVTLAVLTLHRDWPSYRAQQARSLWRALPPRRASERRIGFLGLGMLAQAAMERLQPFGFRLAGWSRSPRAIKDVECFHGADQLPEFLARTDILVCLLPLTDETRGILDAALFAQLPEGAALIHAGRGPQLDADALLEALDSEHLSAAILDVTEPEPLPPSHPLWRHPKVILTPHVASVTQAETAAEAVIANIRRHRAGEPMVGRVDRARGY</sequence>
<evidence type="ECO:0000256" key="2">
    <source>
        <dbReference type="ARBA" id="ARBA00023027"/>
    </source>
</evidence>
<dbReference type="InterPro" id="IPR036291">
    <property type="entry name" value="NAD(P)-bd_dom_sf"/>
</dbReference>
<evidence type="ECO:0000259" key="3">
    <source>
        <dbReference type="Pfam" id="PF02826"/>
    </source>
</evidence>
<comment type="caution">
    <text evidence="4">The sequence shown here is derived from an EMBL/GenBank/DDBJ whole genome shotgun (WGS) entry which is preliminary data.</text>
</comment>
<dbReference type="SUPFAM" id="SSF51735">
    <property type="entry name" value="NAD(P)-binding Rossmann-fold domains"/>
    <property type="match status" value="1"/>
</dbReference>
<gene>
    <name evidence="4" type="ORF">NS226_15780</name>
</gene>
<dbReference type="PANTHER" id="PTHR43333:SF1">
    <property type="entry name" value="D-ISOMER SPECIFIC 2-HYDROXYACID DEHYDROGENASE NAD-BINDING DOMAIN-CONTAINING PROTEIN"/>
    <property type="match status" value="1"/>
</dbReference>
<dbReference type="PATRIC" id="fig|401562.3.peg.2869"/>
<keyword evidence="2" id="KW-0520">NAD</keyword>
<dbReference type="InterPro" id="IPR006140">
    <property type="entry name" value="D-isomer_DH_NAD-bd"/>
</dbReference>
<reference evidence="4 5" key="1">
    <citation type="journal article" date="2016" name="Front. Microbiol.">
        <title>Genomic Resource of Rice Seed Associated Bacteria.</title>
        <authorList>
            <person name="Midha S."/>
            <person name="Bansal K."/>
            <person name="Sharma S."/>
            <person name="Kumar N."/>
            <person name="Patil P.P."/>
            <person name="Chaudhry V."/>
            <person name="Patil P.B."/>
        </authorList>
    </citation>
    <scope>NUCLEOTIDE SEQUENCE [LARGE SCALE GENOMIC DNA]</scope>
    <source>
        <strain evidence="4 5">NS226</strain>
    </source>
</reference>
<proteinExistence type="predicted"/>
<feature type="domain" description="D-isomer specific 2-hydroxyacid dehydrogenase NAD-binding" evidence="3">
    <location>
        <begin position="105"/>
        <end position="276"/>
    </location>
</feature>
<dbReference type="RefSeq" id="WP_058635777.1">
    <property type="nucleotide sequence ID" value="NZ_LDPZ01000034.1"/>
</dbReference>
<dbReference type="OrthoDB" id="9787219at2"/>
<organism evidence="4 5">
    <name type="scientific">Aureimonas ureilytica</name>
    <dbReference type="NCBI Taxonomy" id="401562"/>
    <lineage>
        <taxon>Bacteria</taxon>
        <taxon>Pseudomonadati</taxon>
        <taxon>Pseudomonadota</taxon>
        <taxon>Alphaproteobacteria</taxon>
        <taxon>Hyphomicrobiales</taxon>
        <taxon>Aurantimonadaceae</taxon>
        <taxon>Aureimonas</taxon>
    </lineage>
</organism>
<keyword evidence="1" id="KW-0560">Oxidoreductase</keyword>
<dbReference type="Gene3D" id="3.40.50.720">
    <property type="entry name" value="NAD(P)-binding Rossmann-like Domain"/>
    <property type="match status" value="2"/>
</dbReference>
<dbReference type="EMBL" id="LDPZ01000034">
    <property type="protein sequence ID" value="KTQ91234.1"/>
    <property type="molecule type" value="Genomic_DNA"/>
</dbReference>
<accession>A0A175R7N5</accession>
<name>A0A175R7N5_9HYPH</name>
<protein>
    <submittedName>
        <fullName evidence="4">2-hydroxyacid dehydrogenase</fullName>
    </submittedName>
</protein>
<evidence type="ECO:0000256" key="1">
    <source>
        <dbReference type="ARBA" id="ARBA00023002"/>
    </source>
</evidence>